<dbReference type="PANTHER" id="PTHR10142:SF0">
    <property type="entry name" value="DNA REPAIR PROTEIN COMPLEMENTING XP-A CELLS"/>
    <property type="match status" value="1"/>
</dbReference>
<dbReference type="Pfam" id="PF05181">
    <property type="entry name" value="XPA_C"/>
    <property type="match status" value="1"/>
</dbReference>
<keyword evidence="2" id="KW-0862">Zinc</keyword>
<evidence type="ECO:0000313" key="6">
    <source>
        <dbReference type="EMBL" id="KAL2864147.1"/>
    </source>
</evidence>
<evidence type="ECO:0000256" key="3">
    <source>
        <dbReference type="ARBA" id="ARBA00023242"/>
    </source>
</evidence>
<dbReference type="Gene3D" id="3.90.530.10">
    <property type="entry name" value="XPA C-terminal domain"/>
    <property type="match status" value="1"/>
</dbReference>
<dbReference type="InterPro" id="IPR022658">
    <property type="entry name" value="XPA_CS"/>
</dbReference>
<dbReference type="RefSeq" id="XP_070883126.1">
    <property type="nucleotide sequence ID" value="XM_071029920.1"/>
</dbReference>
<keyword evidence="3" id="KW-0539">Nucleus</keyword>
<protein>
    <submittedName>
        <fullName evidence="6">DNA repair protein</fullName>
    </submittedName>
</protein>
<evidence type="ECO:0000259" key="5">
    <source>
        <dbReference type="Pfam" id="PF05181"/>
    </source>
</evidence>
<feature type="compositionally biased region" description="Basic and acidic residues" evidence="4">
    <location>
        <begin position="45"/>
        <end position="67"/>
    </location>
</feature>
<organism evidence="6 7">
    <name type="scientific">Aspergillus lucknowensis</name>
    <dbReference type="NCBI Taxonomy" id="176173"/>
    <lineage>
        <taxon>Eukaryota</taxon>
        <taxon>Fungi</taxon>
        <taxon>Dikarya</taxon>
        <taxon>Ascomycota</taxon>
        <taxon>Pezizomycotina</taxon>
        <taxon>Eurotiomycetes</taxon>
        <taxon>Eurotiomycetidae</taxon>
        <taxon>Eurotiales</taxon>
        <taxon>Aspergillaceae</taxon>
        <taxon>Aspergillus</taxon>
        <taxon>Aspergillus subgen. Nidulantes</taxon>
    </lineage>
</organism>
<evidence type="ECO:0000313" key="7">
    <source>
        <dbReference type="Proteomes" id="UP001610432"/>
    </source>
</evidence>
<evidence type="ECO:0000256" key="2">
    <source>
        <dbReference type="ARBA" id="ARBA00022833"/>
    </source>
</evidence>
<dbReference type="InterPro" id="IPR000465">
    <property type="entry name" value="XPA/RAD14"/>
</dbReference>
<dbReference type="EMBL" id="JBFXLQ010000043">
    <property type="protein sequence ID" value="KAL2864147.1"/>
    <property type="molecule type" value="Genomic_DNA"/>
</dbReference>
<dbReference type="SUPFAM" id="SSF46955">
    <property type="entry name" value="Putative DNA-binding domain"/>
    <property type="match status" value="1"/>
</dbReference>
<feature type="domain" description="XPA C-terminal" evidence="5">
    <location>
        <begin position="236"/>
        <end position="286"/>
    </location>
</feature>
<dbReference type="Proteomes" id="UP001610432">
    <property type="component" value="Unassembled WGS sequence"/>
</dbReference>
<name>A0ABR4LLA5_9EURO</name>
<sequence length="392" mass="44872">MLSSLYRPPTTGEMENERPSTPPPPAASRTPEAGPGNRNQLTPEQLKRIEINRMKAKAIREQREAERAAAGLGSGSGPARGVKRPAPNDTPATLRDAKNTNNATDHDRPLDAIKPARSFTKFVEYDFSKMTDTKGGFLAEEDDPFNKALHVKDGRAAEAEEKKPAHMTQREWERQQLVNSLRRDRAGPFEPGISVLAEKSEQKVCRECDGLEIDWKWEEELRCCVCRACKEKFPEKYSLLTKTEAKEDYLLTDPELRDEELLPHLERPNPHKSTWNNMMLYLRYQVEEYAFSPRKWGSPEALDAEFEKRENEKKRRREAKFKSKLDDLKKRTRVEAYRRNKQGAAGGSFGDEIGKSGRHVHQWGRSILDPETGIGTKKCVDCGMEVEELEFW</sequence>
<comment type="caution">
    <text evidence="6">The sequence shown here is derived from an EMBL/GenBank/DDBJ whole genome shotgun (WGS) entry which is preliminary data.</text>
</comment>
<dbReference type="InterPro" id="IPR009061">
    <property type="entry name" value="DNA-bd_dom_put_sf"/>
</dbReference>
<evidence type="ECO:0000256" key="4">
    <source>
        <dbReference type="SAM" id="MobiDB-lite"/>
    </source>
</evidence>
<gene>
    <name evidence="6" type="ORF">BJX67DRAFT_361772</name>
</gene>
<accession>A0ABR4LLA5</accession>
<evidence type="ECO:0000256" key="1">
    <source>
        <dbReference type="ARBA" id="ARBA00004123"/>
    </source>
</evidence>
<dbReference type="NCBIfam" id="TIGR00598">
    <property type="entry name" value="rad14"/>
    <property type="match status" value="1"/>
</dbReference>
<proteinExistence type="predicted"/>
<dbReference type="InterPro" id="IPR037129">
    <property type="entry name" value="XPA_sf"/>
</dbReference>
<dbReference type="InterPro" id="IPR022656">
    <property type="entry name" value="XPA_C"/>
</dbReference>
<keyword evidence="7" id="KW-1185">Reference proteome</keyword>
<feature type="region of interest" description="Disordered" evidence="4">
    <location>
        <begin position="1"/>
        <end position="110"/>
    </location>
</feature>
<reference evidence="6 7" key="1">
    <citation type="submission" date="2024-07" db="EMBL/GenBank/DDBJ databases">
        <title>Section-level genome sequencing and comparative genomics of Aspergillus sections Usti and Cavernicolus.</title>
        <authorList>
            <consortium name="Lawrence Berkeley National Laboratory"/>
            <person name="Nybo J.L."/>
            <person name="Vesth T.C."/>
            <person name="Theobald S."/>
            <person name="Frisvad J.C."/>
            <person name="Larsen T.O."/>
            <person name="Kjaerboelling I."/>
            <person name="Rothschild-Mancinelli K."/>
            <person name="Lyhne E.K."/>
            <person name="Kogle M.E."/>
            <person name="Barry K."/>
            <person name="Clum A."/>
            <person name="Na H."/>
            <person name="Ledsgaard L."/>
            <person name="Lin J."/>
            <person name="Lipzen A."/>
            <person name="Kuo A."/>
            <person name="Riley R."/>
            <person name="Mondo S."/>
            <person name="Labutti K."/>
            <person name="Haridas S."/>
            <person name="Pangalinan J."/>
            <person name="Salamov A.A."/>
            <person name="Simmons B.A."/>
            <person name="Magnuson J.K."/>
            <person name="Chen J."/>
            <person name="Drula E."/>
            <person name="Henrissat B."/>
            <person name="Wiebenga A."/>
            <person name="Lubbers R.J."/>
            <person name="Gomes A.C."/>
            <person name="Macurrencykelacurrency M.R."/>
            <person name="Stajich J."/>
            <person name="Grigoriev I.V."/>
            <person name="Mortensen U.H."/>
            <person name="De Vries R.P."/>
            <person name="Baker S.E."/>
            <person name="Andersen M.R."/>
        </authorList>
    </citation>
    <scope>NUCLEOTIDE SEQUENCE [LARGE SCALE GENOMIC DNA]</scope>
    <source>
        <strain evidence="6 7">CBS 449.75</strain>
    </source>
</reference>
<dbReference type="GeneID" id="98144992"/>
<dbReference type="PANTHER" id="PTHR10142">
    <property type="entry name" value="DNA REPAIR PROTEIN COMPLEMENTING XP-A CELLS"/>
    <property type="match status" value="1"/>
</dbReference>
<comment type="subcellular location">
    <subcellularLocation>
        <location evidence="1">Nucleus</location>
    </subcellularLocation>
</comment>
<dbReference type="CDD" id="cd21077">
    <property type="entry name" value="DBD_Rad14"/>
    <property type="match status" value="1"/>
</dbReference>
<dbReference type="PROSITE" id="PS00753">
    <property type="entry name" value="XPA_2"/>
    <property type="match status" value="1"/>
</dbReference>